<proteinExistence type="predicted"/>
<evidence type="ECO:0000313" key="1">
    <source>
        <dbReference type="EMBL" id="EQL01826.1"/>
    </source>
</evidence>
<protein>
    <submittedName>
        <fullName evidence="1">Uncharacterized protein</fullName>
    </submittedName>
</protein>
<accession>T5AHD9</accession>
<reference evidence="1 2" key="1">
    <citation type="journal article" date="2013" name="Chin. Sci. Bull.">
        <title>Genome survey uncovers the secrets of sex and lifestyle in caterpillar fungus.</title>
        <authorList>
            <person name="Hu X."/>
            <person name="Zhang Y."/>
            <person name="Xiao G."/>
            <person name="Zheng P."/>
            <person name="Xia Y."/>
            <person name="Zhang X."/>
            <person name="St Leger R.J."/>
            <person name="Liu X."/>
            <person name="Wang C."/>
        </authorList>
    </citation>
    <scope>NUCLEOTIDE SEQUENCE [LARGE SCALE GENOMIC DNA]</scope>
    <source>
        <strain evidence="2">Co18 / CGMCC 3.14243</strain>
        <tissue evidence="1">Fruit-body</tissue>
    </source>
</reference>
<gene>
    <name evidence="1" type="ORF">OCS_02464</name>
</gene>
<name>T5AHD9_OPHSC</name>
<dbReference type="HOGENOM" id="CLU_3107014_0_0_1"/>
<sequence>MAAARLAQGKLFAGWNKECAANPNLNSFCEAVQGLKGVPKSYVPPLNTPAE</sequence>
<dbReference type="AlphaFoldDB" id="T5AHD9"/>
<dbReference type="Proteomes" id="UP000019374">
    <property type="component" value="Unassembled WGS sequence"/>
</dbReference>
<dbReference type="EMBL" id="KE652410">
    <property type="protein sequence ID" value="EQL01826.1"/>
    <property type="molecule type" value="Genomic_DNA"/>
</dbReference>
<evidence type="ECO:0000313" key="2">
    <source>
        <dbReference type="Proteomes" id="UP000019374"/>
    </source>
</evidence>
<organism evidence="1 2">
    <name type="scientific">Ophiocordyceps sinensis (strain Co18 / CGMCC 3.14243)</name>
    <name type="common">Yarsagumba caterpillar fungus</name>
    <name type="synonym">Hirsutella sinensis</name>
    <dbReference type="NCBI Taxonomy" id="911162"/>
    <lineage>
        <taxon>Eukaryota</taxon>
        <taxon>Fungi</taxon>
        <taxon>Dikarya</taxon>
        <taxon>Ascomycota</taxon>
        <taxon>Pezizomycotina</taxon>
        <taxon>Sordariomycetes</taxon>
        <taxon>Hypocreomycetidae</taxon>
        <taxon>Hypocreales</taxon>
        <taxon>Ophiocordycipitaceae</taxon>
        <taxon>Ophiocordyceps</taxon>
    </lineage>
</organism>